<dbReference type="Proteomes" id="UP000217250">
    <property type="component" value="Chromosome"/>
</dbReference>
<dbReference type="AlphaFoldDB" id="A0A250FRP1"/>
<organism evidence="1 2">
    <name type="scientific">Capnocytophaga gingivalis</name>
    <dbReference type="NCBI Taxonomy" id="1017"/>
    <lineage>
        <taxon>Bacteria</taxon>
        <taxon>Pseudomonadati</taxon>
        <taxon>Bacteroidota</taxon>
        <taxon>Flavobacteriia</taxon>
        <taxon>Flavobacteriales</taxon>
        <taxon>Flavobacteriaceae</taxon>
        <taxon>Capnocytophaga</taxon>
    </lineage>
</organism>
<name>A0A250FRP1_9FLAO</name>
<gene>
    <name evidence="1" type="ORF">CGC50_11785</name>
</gene>
<accession>A0A250FRP1</accession>
<proteinExistence type="predicted"/>
<reference evidence="2" key="1">
    <citation type="submission" date="2017-06" db="EMBL/GenBank/DDBJ databases">
        <title>Capnocytophaga spp. assemblies.</title>
        <authorList>
            <person name="Gulvik C.A."/>
        </authorList>
    </citation>
    <scope>NUCLEOTIDE SEQUENCE [LARGE SCALE GENOMIC DNA]</scope>
    <source>
        <strain evidence="2">H1496</strain>
    </source>
</reference>
<protein>
    <submittedName>
        <fullName evidence="1">Uncharacterized protein</fullName>
    </submittedName>
</protein>
<evidence type="ECO:0000313" key="2">
    <source>
        <dbReference type="Proteomes" id="UP000217250"/>
    </source>
</evidence>
<dbReference type="KEGG" id="cgh:CGC50_11785"/>
<dbReference type="EMBL" id="CP022386">
    <property type="protein sequence ID" value="ATA87753.1"/>
    <property type="molecule type" value="Genomic_DNA"/>
</dbReference>
<evidence type="ECO:0000313" key="1">
    <source>
        <dbReference type="EMBL" id="ATA87753.1"/>
    </source>
</evidence>
<sequence length="62" mass="6829">MLKICMIILGGGFAINTHAIEPHIGLSVFNFVDAKIGYAVAFRENPVFEGFTLRLAINSFDK</sequence>